<name>A0A5K3FM36_MESCO</name>
<organism evidence="1">
    <name type="scientific">Mesocestoides corti</name>
    <name type="common">Flatworm</name>
    <dbReference type="NCBI Taxonomy" id="53468"/>
    <lineage>
        <taxon>Eukaryota</taxon>
        <taxon>Metazoa</taxon>
        <taxon>Spiralia</taxon>
        <taxon>Lophotrochozoa</taxon>
        <taxon>Platyhelminthes</taxon>
        <taxon>Cestoda</taxon>
        <taxon>Eucestoda</taxon>
        <taxon>Cyclophyllidea</taxon>
        <taxon>Mesocestoididae</taxon>
        <taxon>Mesocestoides</taxon>
    </lineage>
</organism>
<protein>
    <submittedName>
        <fullName evidence="1">Protein kinase domain-containing protein</fullName>
    </submittedName>
</protein>
<dbReference type="WBParaSite" id="MCU_008421-RG">
    <property type="protein sequence ID" value="MCU_008421-RG"/>
    <property type="gene ID" value="MCU_008421"/>
</dbReference>
<reference evidence="1" key="1">
    <citation type="submission" date="2019-11" db="UniProtKB">
        <authorList>
            <consortium name="WormBaseParasite"/>
        </authorList>
    </citation>
    <scope>IDENTIFICATION</scope>
</reference>
<evidence type="ECO:0000313" key="1">
    <source>
        <dbReference type="WBParaSite" id="MCU_008421-RG"/>
    </source>
</evidence>
<proteinExistence type="predicted"/>
<accession>A0A5K3FM36</accession>
<sequence length="69" mass="7561">MQSVDVCNYHGSCLKGTCAFKRQTGCVCVCHESSRVANPLEIYQVGKCSTHRPSPKLHGCSQFALTPFI</sequence>
<dbReference type="AlphaFoldDB" id="A0A5K3FM36"/>